<dbReference type="Gene3D" id="1.10.510.10">
    <property type="entry name" value="Transferase(Phosphotransferase) domain 1"/>
    <property type="match status" value="1"/>
</dbReference>
<dbReference type="Gene3D" id="2.60.40.150">
    <property type="entry name" value="C2 domain"/>
    <property type="match status" value="1"/>
</dbReference>
<dbReference type="PROSITE" id="PS50004">
    <property type="entry name" value="C2"/>
    <property type="match status" value="1"/>
</dbReference>
<accession>A0A8H7SDJ7</accession>
<keyword evidence="5" id="KW-0418">Kinase</keyword>
<evidence type="ECO:0000313" key="13">
    <source>
        <dbReference type="Proteomes" id="UP000646827"/>
    </source>
</evidence>
<evidence type="ECO:0000256" key="2">
    <source>
        <dbReference type="ARBA" id="ARBA00022553"/>
    </source>
</evidence>
<evidence type="ECO:0000256" key="5">
    <source>
        <dbReference type="ARBA" id="ARBA00022777"/>
    </source>
</evidence>
<dbReference type="InterPro" id="IPR000719">
    <property type="entry name" value="Prot_kinase_dom"/>
</dbReference>
<name>A0A8H7SDJ7_9FUNG</name>
<evidence type="ECO:0000256" key="6">
    <source>
        <dbReference type="ARBA" id="ARBA00022840"/>
    </source>
</evidence>
<dbReference type="GO" id="GO:0004674">
    <property type="term" value="F:protein serine/threonine kinase activity"/>
    <property type="evidence" value="ECO:0007669"/>
    <property type="project" value="UniProtKB-KW"/>
</dbReference>
<evidence type="ECO:0000256" key="3">
    <source>
        <dbReference type="ARBA" id="ARBA00022679"/>
    </source>
</evidence>
<dbReference type="InterPro" id="IPR000961">
    <property type="entry name" value="AGC-kinase_C"/>
</dbReference>
<evidence type="ECO:0000259" key="11">
    <source>
        <dbReference type="PROSITE" id="PS51285"/>
    </source>
</evidence>
<feature type="domain" description="Protein kinase" evidence="10">
    <location>
        <begin position="287"/>
        <end position="542"/>
    </location>
</feature>
<feature type="region of interest" description="Disordered" evidence="8">
    <location>
        <begin position="141"/>
        <end position="173"/>
    </location>
</feature>
<proteinExistence type="predicted"/>
<dbReference type="PROSITE" id="PS00107">
    <property type="entry name" value="PROTEIN_KINASE_ATP"/>
    <property type="match status" value="1"/>
</dbReference>
<feature type="compositionally biased region" description="Low complexity" evidence="8">
    <location>
        <begin position="57"/>
        <end position="70"/>
    </location>
</feature>
<evidence type="ECO:0000256" key="8">
    <source>
        <dbReference type="SAM" id="MobiDB-lite"/>
    </source>
</evidence>
<dbReference type="PROSITE" id="PS00108">
    <property type="entry name" value="PROTEIN_KINASE_ST"/>
    <property type="match status" value="1"/>
</dbReference>
<evidence type="ECO:0000256" key="1">
    <source>
        <dbReference type="ARBA" id="ARBA00022527"/>
    </source>
</evidence>
<dbReference type="InterPro" id="IPR000008">
    <property type="entry name" value="C2_dom"/>
</dbReference>
<organism evidence="12 13">
    <name type="scientific">Circinella minor</name>
    <dbReference type="NCBI Taxonomy" id="1195481"/>
    <lineage>
        <taxon>Eukaryota</taxon>
        <taxon>Fungi</taxon>
        <taxon>Fungi incertae sedis</taxon>
        <taxon>Mucoromycota</taxon>
        <taxon>Mucoromycotina</taxon>
        <taxon>Mucoromycetes</taxon>
        <taxon>Mucorales</taxon>
        <taxon>Lichtheimiaceae</taxon>
        <taxon>Circinella</taxon>
    </lineage>
</organism>
<protein>
    <recommendedName>
        <fullName evidence="14">AGC/AKT protein kinase</fullName>
    </recommendedName>
</protein>
<dbReference type="SUPFAM" id="SSF56112">
    <property type="entry name" value="Protein kinase-like (PK-like)"/>
    <property type="match status" value="1"/>
</dbReference>
<keyword evidence="13" id="KW-1185">Reference proteome</keyword>
<feature type="region of interest" description="Disordered" evidence="8">
    <location>
        <begin position="563"/>
        <end position="589"/>
    </location>
</feature>
<feature type="binding site" evidence="7">
    <location>
        <position position="316"/>
    </location>
    <ligand>
        <name>ATP</name>
        <dbReference type="ChEBI" id="CHEBI:30616"/>
    </ligand>
</feature>
<dbReference type="SUPFAM" id="SSF49562">
    <property type="entry name" value="C2 domain (Calcium/lipid-binding domain, CaLB)"/>
    <property type="match status" value="1"/>
</dbReference>
<keyword evidence="3" id="KW-0808">Transferase</keyword>
<feature type="compositionally biased region" description="Polar residues" evidence="8">
    <location>
        <begin position="565"/>
        <end position="588"/>
    </location>
</feature>
<dbReference type="InterPro" id="IPR035892">
    <property type="entry name" value="C2_domain_sf"/>
</dbReference>
<dbReference type="Pfam" id="PF00069">
    <property type="entry name" value="Pkinase"/>
    <property type="match status" value="1"/>
</dbReference>
<comment type="caution">
    <text evidence="12">The sequence shown here is derived from an EMBL/GenBank/DDBJ whole genome shotgun (WGS) entry which is preliminary data.</text>
</comment>
<dbReference type="GO" id="GO:0005524">
    <property type="term" value="F:ATP binding"/>
    <property type="evidence" value="ECO:0007669"/>
    <property type="project" value="UniProtKB-UniRule"/>
</dbReference>
<dbReference type="InterPro" id="IPR017441">
    <property type="entry name" value="Protein_kinase_ATP_BS"/>
</dbReference>
<dbReference type="InterPro" id="IPR011009">
    <property type="entry name" value="Kinase-like_dom_sf"/>
</dbReference>
<evidence type="ECO:0000256" key="4">
    <source>
        <dbReference type="ARBA" id="ARBA00022741"/>
    </source>
</evidence>
<feature type="domain" description="C2" evidence="9">
    <location>
        <begin position="86"/>
        <end position="247"/>
    </location>
</feature>
<gene>
    <name evidence="12" type="ORF">INT45_004282</name>
</gene>
<dbReference type="Pfam" id="PF00168">
    <property type="entry name" value="C2"/>
    <property type="match status" value="2"/>
</dbReference>
<dbReference type="AlphaFoldDB" id="A0A8H7SDJ7"/>
<sequence length="654" mass="73484">MADFADSLIKNLGLHAAPRLSTTINLSDKFGQLGETLRYARTSLSLTSLSQALIGNSTTSSSNISNNNNNNDDDGTLTAKNIFESDSNNNTTPVTPPAPEHAKGRLSINLTEARNLSVNDPTKADIYCLVQYDKNVVSTNDEVTYDDKDNNNGSNLGNNNKRAPPTASIPIPNASQRHHVDVFQLAMEMSCPKWRYNATFDVCNDSDELIVHIYDRGNRLPNGDDRFLGMVTIKPSLVPKKMCDQWHRLVPRADEASQAYDGKVTGELRLQTEYITVGPTKLTPEAFHIIRLLGYGSFGKVYQVVKHDSKRTYAMKVLSKKLLIAQNEVTHTIAERNVMIRTISNPFIVTLKFSFQTTDHLFLVMDYVPGGELFSYLQREQYFNEDRARFYVAEIVCALEHIHTHQVVYRDLKPENILLDAQGHVALTDFGLCKELKRDNETTTTFCGTSEYLAPEMVLQQPYTQAVDWWSLGILLYELLVGDAPFHSVHLDVLYRKICKAPLKFPTRPQISSDAIDLIGKLLDRNPETRPGAIQVKSHPFFKNIQWDLIATKQVRPPFKPVLANQRQQQQSSLHPYSSTTATTSMKQPPSFIAVRKNAARGSSPLSSSNQSAFRGFSYVRDHDTASIASSRRTVASSLFSDEEDDDDLWRDII</sequence>
<evidence type="ECO:0000259" key="9">
    <source>
        <dbReference type="PROSITE" id="PS50004"/>
    </source>
</evidence>
<dbReference type="InterPro" id="IPR008271">
    <property type="entry name" value="Ser/Thr_kinase_AS"/>
</dbReference>
<keyword evidence="2" id="KW-0597">Phosphoprotein</keyword>
<dbReference type="EMBL" id="JAEPRB010000008">
    <property type="protein sequence ID" value="KAG2227327.1"/>
    <property type="molecule type" value="Genomic_DNA"/>
</dbReference>
<evidence type="ECO:0000259" key="10">
    <source>
        <dbReference type="PROSITE" id="PS50011"/>
    </source>
</evidence>
<reference evidence="12 13" key="1">
    <citation type="submission" date="2020-12" db="EMBL/GenBank/DDBJ databases">
        <title>Metabolic potential, ecology and presence of endohyphal bacteria is reflected in genomic diversity of Mucoromycotina.</title>
        <authorList>
            <person name="Muszewska A."/>
            <person name="Okrasinska A."/>
            <person name="Steczkiewicz K."/>
            <person name="Drgas O."/>
            <person name="Orlowska M."/>
            <person name="Perlinska-Lenart U."/>
            <person name="Aleksandrzak-Piekarczyk T."/>
            <person name="Szatraj K."/>
            <person name="Zielenkiewicz U."/>
            <person name="Pilsyk S."/>
            <person name="Malc E."/>
            <person name="Mieczkowski P."/>
            <person name="Kruszewska J.S."/>
            <person name="Biernat P."/>
            <person name="Pawlowska J."/>
        </authorList>
    </citation>
    <scope>NUCLEOTIDE SEQUENCE [LARGE SCALE GENOMIC DNA]</scope>
    <source>
        <strain evidence="12 13">CBS 142.35</strain>
    </source>
</reference>
<feature type="domain" description="AGC-kinase C-terminal" evidence="11">
    <location>
        <begin position="543"/>
        <end position="629"/>
    </location>
</feature>
<dbReference type="Proteomes" id="UP000646827">
    <property type="component" value="Unassembled WGS sequence"/>
</dbReference>
<dbReference type="Gene3D" id="3.30.200.20">
    <property type="entry name" value="Phosphorylase Kinase, domain 1"/>
    <property type="match status" value="1"/>
</dbReference>
<keyword evidence="6 7" id="KW-0067">ATP-binding</keyword>
<evidence type="ECO:0008006" key="14">
    <source>
        <dbReference type="Google" id="ProtNLM"/>
    </source>
</evidence>
<dbReference type="FunFam" id="1.10.510.10:FF:000008">
    <property type="entry name" value="Non-specific serine/threonine protein kinase"/>
    <property type="match status" value="1"/>
</dbReference>
<evidence type="ECO:0000256" key="7">
    <source>
        <dbReference type="PROSITE-ProRule" id="PRU10141"/>
    </source>
</evidence>
<dbReference type="OrthoDB" id="63267at2759"/>
<feature type="region of interest" description="Disordered" evidence="8">
    <location>
        <begin position="57"/>
        <end position="102"/>
    </location>
</feature>
<keyword evidence="1" id="KW-0723">Serine/threonine-protein kinase</keyword>
<dbReference type="InterPro" id="IPR045270">
    <property type="entry name" value="STKc_AGC"/>
</dbReference>
<dbReference type="PROSITE" id="PS50011">
    <property type="entry name" value="PROTEIN_KINASE_DOM"/>
    <property type="match status" value="1"/>
</dbReference>
<feature type="compositionally biased region" description="Low complexity" evidence="8">
    <location>
        <begin position="151"/>
        <end position="160"/>
    </location>
</feature>
<dbReference type="SMART" id="SM00220">
    <property type="entry name" value="S_TKc"/>
    <property type="match status" value="1"/>
</dbReference>
<dbReference type="PANTHER" id="PTHR24351">
    <property type="entry name" value="RIBOSOMAL PROTEIN S6 KINASE"/>
    <property type="match status" value="1"/>
</dbReference>
<evidence type="ECO:0000313" key="12">
    <source>
        <dbReference type="EMBL" id="KAG2227327.1"/>
    </source>
</evidence>
<keyword evidence="4 7" id="KW-0547">Nucleotide-binding</keyword>
<dbReference type="CDD" id="cd05123">
    <property type="entry name" value="STKc_AGC"/>
    <property type="match status" value="1"/>
</dbReference>
<dbReference type="PROSITE" id="PS51285">
    <property type="entry name" value="AGC_KINASE_CTER"/>
    <property type="match status" value="1"/>
</dbReference>